<feature type="signal peptide" evidence="1">
    <location>
        <begin position="1"/>
        <end position="18"/>
    </location>
</feature>
<gene>
    <name evidence="2" type="ORF">B0H16DRAFT_1556894</name>
</gene>
<accession>A0AAD7N4J7</accession>
<keyword evidence="1" id="KW-0732">Signal</keyword>
<feature type="chain" id="PRO_5042155570" evidence="1">
    <location>
        <begin position="19"/>
        <end position="158"/>
    </location>
</feature>
<evidence type="ECO:0000313" key="2">
    <source>
        <dbReference type="EMBL" id="KAJ7746286.1"/>
    </source>
</evidence>
<proteinExistence type="predicted"/>
<name>A0AAD7N4J7_9AGAR</name>
<comment type="caution">
    <text evidence="2">The sequence shown here is derived from an EMBL/GenBank/DDBJ whole genome shotgun (WGS) entry which is preliminary data.</text>
</comment>
<evidence type="ECO:0000313" key="3">
    <source>
        <dbReference type="Proteomes" id="UP001215598"/>
    </source>
</evidence>
<keyword evidence="3" id="KW-1185">Reference proteome</keyword>
<dbReference type="AlphaFoldDB" id="A0AAD7N4J7"/>
<protein>
    <submittedName>
        <fullName evidence="2">Uncharacterized protein</fullName>
    </submittedName>
</protein>
<reference evidence="2" key="1">
    <citation type="submission" date="2023-03" db="EMBL/GenBank/DDBJ databases">
        <title>Massive genome expansion in bonnet fungi (Mycena s.s.) driven by repeated elements and novel gene families across ecological guilds.</title>
        <authorList>
            <consortium name="Lawrence Berkeley National Laboratory"/>
            <person name="Harder C.B."/>
            <person name="Miyauchi S."/>
            <person name="Viragh M."/>
            <person name="Kuo A."/>
            <person name="Thoen E."/>
            <person name="Andreopoulos B."/>
            <person name="Lu D."/>
            <person name="Skrede I."/>
            <person name="Drula E."/>
            <person name="Henrissat B."/>
            <person name="Morin E."/>
            <person name="Kohler A."/>
            <person name="Barry K."/>
            <person name="LaButti K."/>
            <person name="Morin E."/>
            <person name="Salamov A."/>
            <person name="Lipzen A."/>
            <person name="Mereny Z."/>
            <person name="Hegedus B."/>
            <person name="Baldrian P."/>
            <person name="Stursova M."/>
            <person name="Weitz H."/>
            <person name="Taylor A."/>
            <person name="Grigoriev I.V."/>
            <person name="Nagy L.G."/>
            <person name="Martin F."/>
            <person name="Kauserud H."/>
        </authorList>
    </citation>
    <scope>NUCLEOTIDE SEQUENCE</scope>
    <source>
        <strain evidence="2">CBHHK182m</strain>
    </source>
</reference>
<dbReference type="Proteomes" id="UP001215598">
    <property type="component" value="Unassembled WGS sequence"/>
</dbReference>
<sequence>MRFSTSLLVPVFAALALAAPNVRTISQNHGTIVEPTSGLVPTTDGSLPFSYQDSNWCEGGYTPISVWLLDYAPTTANLNATGQFTNADYFFGSFLIANFGLPPLSGSQSPPTSLTLPNLSQYAAGSSLYIAVVETANTCPPGNVPAQYGLTSTEITTA</sequence>
<dbReference type="EMBL" id="JARKIB010000080">
    <property type="protein sequence ID" value="KAJ7746286.1"/>
    <property type="molecule type" value="Genomic_DNA"/>
</dbReference>
<evidence type="ECO:0000256" key="1">
    <source>
        <dbReference type="SAM" id="SignalP"/>
    </source>
</evidence>
<organism evidence="2 3">
    <name type="scientific">Mycena metata</name>
    <dbReference type="NCBI Taxonomy" id="1033252"/>
    <lineage>
        <taxon>Eukaryota</taxon>
        <taxon>Fungi</taxon>
        <taxon>Dikarya</taxon>
        <taxon>Basidiomycota</taxon>
        <taxon>Agaricomycotina</taxon>
        <taxon>Agaricomycetes</taxon>
        <taxon>Agaricomycetidae</taxon>
        <taxon>Agaricales</taxon>
        <taxon>Marasmiineae</taxon>
        <taxon>Mycenaceae</taxon>
        <taxon>Mycena</taxon>
    </lineage>
</organism>